<gene>
    <name evidence="3" type="ORF">LEP1GSC116_4447</name>
</gene>
<dbReference type="Pfam" id="PF17768">
    <property type="entry name" value="RecJ_OB"/>
    <property type="match status" value="1"/>
</dbReference>
<dbReference type="InterPro" id="IPR051673">
    <property type="entry name" value="SSDNA_exonuclease_RecJ"/>
</dbReference>
<accession>M6RA20</accession>
<proteinExistence type="predicted"/>
<dbReference type="PANTHER" id="PTHR30255">
    <property type="entry name" value="SINGLE-STRANDED-DNA-SPECIFIC EXONUCLEASE RECJ"/>
    <property type="match status" value="1"/>
</dbReference>
<feature type="domain" description="RecJ OB" evidence="2">
    <location>
        <begin position="51"/>
        <end position="153"/>
    </location>
</feature>
<dbReference type="GO" id="GO:0016787">
    <property type="term" value="F:hydrolase activity"/>
    <property type="evidence" value="ECO:0007669"/>
    <property type="project" value="UniProtKB-KW"/>
</dbReference>
<dbReference type="Proteomes" id="UP000012092">
    <property type="component" value="Unassembled WGS sequence"/>
</dbReference>
<comment type="caution">
    <text evidence="3">The sequence shown here is derived from an EMBL/GenBank/DDBJ whole genome shotgun (WGS) entry which is preliminary data.</text>
</comment>
<evidence type="ECO:0000313" key="4">
    <source>
        <dbReference type="Proteomes" id="UP000012092"/>
    </source>
</evidence>
<protein>
    <recommendedName>
        <fullName evidence="2">RecJ OB domain-containing protein</fullName>
    </recommendedName>
</protein>
<name>M6RA20_LEPIR</name>
<organism evidence="3 4">
    <name type="scientific">Leptospira interrogans serovar Icterohaemorrhagiae str. Verdun HP</name>
    <dbReference type="NCBI Taxonomy" id="1049910"/>
    <lineage>
        <taxon>Bacteria</taxon>
        <taxon>Pseudomonadati</taxon>
        <taxon>Spirochaetota</taxon>
        <taxon>Spirochaetia</taxon>
        <taxon>Leptospirales</taxon>
        <taxon>Leptospiraceae</taxon>
        <taxon>Leptospira</taxon>
    </lineage>
</organism>
<dbReference type="Gene3D" id="2.40.50.460">
    <property type="match status" value="1"/>
</dbReference>
<evidence type="ECO:0000259" key="2">
    <source>
        <dbReference type="Pfam" id="PF17768"/>
    </source>
</evidence>
<evidence type="ECO:0000313" key="3">
    <source>
        <dbReference type="EMBL" id="EMO02556.1"/>
    </source>
</evidence>
<dbReference type="PANTHER" id="PTHR30255:SF2">
    <property type="entry name" value="SINGLE-STRANDED-DNA-SPECIFIC EXONUCLEASE RECJ"/>
    <property type="match status" value="1"/>
</dbReference>
<reference evidence="3 4" key="1">
    <citation type="submission" date="2013-01" db="EMBL/GenBank/DDBJ databases">
        <authorList>
            <person name="Harkins D.M."/>
            <person name="Durkin A.S."/>
            <person name="Brinkac L.M."/>
            <person name="Haft D.H."/>
            <person name="Selengut J.D."/>
            <person name="Sanka R."/>
            <person name="DePew J."/>
            <person name="Purushe J."/>
            <person name="Picardeau M."/>
            <person name="Werts C."/>
            <person name="Goarant C."/>
            <person name="Vinetz J.M."/>
            <person name="Sutton G.G."/>
            <person name="Nierman W.C."/>
            <person name="Fouts D.E."/>
        </authorList>
    </citation>
    <scope>NUCLEOTIDE SEQUENCE [LARGE SCALE GENOMIC DNA]</scope>
    <source>
        <strain evidence="3 4">Verdun HP</strain>
    </source>
</reference>
<dbReference type="EMBL" id="AHNZ02001028">
    <property type="protein sequence ID" value="EMO02556.1"/>
    <property type="molecule type" value="Genomic_DNA"/>
</dbReference>
<dbReference type="AlphaFoldDB" id="M6RA20"/>
<keyword evidence="1" id="KW-0378">Hydrolase</keyword>
<evidence type="ECO:0000256" key="1">
    <source>
        <dbReference type="ARBA" id="ARBA00022801"/>
    </source>
</evidence>
<dbReference type="InterPro" id="IPR041122">
    <property type="entry name" value="RecJ_OB"/>
</dbReference>
<sequence length="160" mass="18341">MQFGGHKEAGGFSLEIDKIPELAKLIFDNADNWLAEEQMTSTSEQTESLISLKPEELNPKIFQELSIFEPFGHENPIPLYSIKNAKIYHTKPMTDGKHVRFRILGAPESIQCLIWNRGKDFLELISKSVSLDLWGSLEESTFRSKTSLQFIVNYFQESEN</sequence>